<sequence>MKPLITFLFFFYVTYIGNCQIGDHFQMTTSVSTLTHNDRDKIYITNKDNEVNLVLNAENLWDVTLVNKLTKKEYILNNKSVFGIEESVQKLRFYINDLYLDDISTTLNAEFTIEVKNDAFHFSGNLRCSSEEWILKSLDYPKFSKIKFGKEDTKIYWPVGLGQHFKGFSEFGKERALDYPSAGATMPWFSLNSDNFGLYIGVHDSQQRATQIKLSRVDKTSDFSSNIYTPIYKHDYKVPEYVLKPYEGSWHIAAKNYRSWYDENFKVATPPDWVISDTGWLLAILKQQNGNVMWPYKDIDKLCDIAEKFNLTTIGLFGWAIGGHDHLYPNYLPDPLMGGEQVLKDAIKRAHDRGIKVIIYANGKLIDTSTDYYRYRGIEAMAIGADKRPRADFYVKYNNTSPVVFCWACTGSDYWRKTMHNLALQAQSLGADGILYDQLGVLPPELCFSTHHDHDPGHSDSEYRLRMIRKIREDLKKKDSHFIVMTEASNSSVLQEIDYTHGVGLGYAPGINAFPDLYKYTFPELRATQRNGNPLLTRTDANYALMYGLKHEVEIRYTGDVEYLLNGTAPNANSYSTVNYPPDINKMKSMSMEESSKYLHSLIDFENLYGNFLKRGKFISDEGITIDGKDVIARGFINGDELGVVAWNKNETEYRDFEIKVNGYKYVSSHEPSKRKVKYNTQLQPNAVRILIFKKM</sequence>
<dbReference type="EMBL" id="JAIRBC010000024">
    <property type="protein sequence ID" value="MCG2462088.1"/>
    <property type="molecule type" value="Genomic_DNA"/>
</dbReference>
<dbReference type="RefSeq" id="WP_317903229.1">
    <property type="nucleotide sequence ID" value="NZ_JAIRBC010000024.1"/>
</dbReference>
<reference evidence="2" key="1">
    <citation type="submission" date="2023-02" db="EMBL/GenBank/DDBJ databases">
        <title>Genome of Flavobacteriaceae gen. nov. sp. strain F89.</title>
        <authorList>
            <person name="Wang Y."/>
        </authorList>
    </citation>
    <scope>NUCLEOTIDE SEQUENCE</scope>
    <source>
        <strain evidence="2">F89</strain>
    </source>
</reference>
<proteinExistence type="predicted"/>
<organism evidence="2 3">
    <name type="scientific">Cerina litoralis</name>
    <dbReference type="NCBI Taxonomy" id="2874477"/>
    <lineage>
        <taxon>Bacteria</taxon>
        <taxon>Pseudomonadati</taxon>
        <taxon>Bacteroidota</taxon>
        <taxon>Flavobacteriia</taxon>
        <taxon>Flavobacteriales</taxon>
        <taxon>Flavobacteriaceae</taxon>
        <taxon>Cerina</taxon>
    </lineage>
</organism>
<evidence type="ECO:0000313" key="3">
    <source>
        <dbReference type="Proteomes" id="UP001200642"/>
    </source>
</evidence>
<dbReference type="Pfam" id="PF19773">
    <property type="entry name" value="DUF6259"/>
    <property type="match status" value="1"/>
</dbReference>
<dbReference type="Gene3D" id="3.20.20.80">
    <property type="entry name" value="Glycosidases"/>
    <property type="match status" value="1"/>
</dbReference>
<dbReference type="CDD" id="cd00551">
    <property type="entry name" value="AmyAc_family"/>
    <property type="match status" value="1"/>
</dbReference>
<keyword evidence="3" id="KW-1185">Reference proteome</keyword>
<feature type="domain" description="DUF6259" evidence="1">
    <location>
        <begin position="241"/>
        <end position="502"/>
    </location>
</feature>
<dbReference type="Proteomes" id="UP001200642">
    <property type="component" value="Unassembled WGS sequence"/>
</dbReference>
<dbReference type="InterPro" id="IPR017853">
    <property type="entry name" value="GH"/>
</dbReference>
<protein>
    <submittedName>
        <fullName evidence="2">DUF6259 domain-containing protein</fullName>
    </submittedName>
</protein>
<evidence type="ECO:0000313" key="2">
    <source>
        <dbReference type="EMBL" id="MCG2462088.1"/>
    </source>
</evidence>
<dbReference type="AlphaFoldDB" id="A0AAE3JS56"/>
<evidence type="ECO:0000259" key="1">
    <source>
        <dbReference type="Pfam" id="PF19773"/>
    </source>
</evidence>
<dbReference type="InterPro" id="IPR046226">
    <property type="entry name" value="DUF6259"/>
</dbReference>
<comment type="caution">
    <text evidence="2">The sequence shown here is derived from an EMBL/GenBank/DDBJ whole genome shotgun (WGS) entry which is preliminary data.</text>
</comment>
<name>A0AAE3JS56_9FLAO</name>
<gene>
    <name evidence="2" type="ORF">K8352_15115</name>
</gene>
<dbReference type="SUPFAM" id="SSF51445">
    <property type="entry name" value="(Trans)glycosidases"/>
    <property type="match status" value="1"/>
</dbReference>
<accession>A0AAE3JS56</accession>